<comment type="caution">
    <text evidence="1">The sequence shown here is derived from an EMBL/GenBank/DDBJ whole genome shotgun (WGS) entry which is preliminary data.</text>
</comment>
<organism evidence="1 2">
    <name type="scientific">Periconia digitata</name>
    <dbReference type="NCBI Taxonomy" id="1303443"/>
    <lineage>
        <taxon>Eukaryota</taxon>
        <taxon>Fungi</taxon>
        <taxon>Dikarya</taxon>
        <taxon>Ascomycota</taxon>
        <taxon>Pezizomycotina</taxon>
        <taxon>Dothideomycetes</taxon>
        <taxon>Pleosporomycetidae</taxon>
        <taxon>Pleosporales</taxon>
        <taxon>Massarineae</taxon>
        <taxon>Periconiaceae</taxon>
        <taxon>Periconia</taxon>
    </lineage>
</organism>
<dbReference type="AlphaFoldDB" id="A0A9W4UKI3"/>
<dbReference type="Proteomes" id="UP001152607">
    <property type="component" value="Unassembled WGS sequence"/>
</dbReference>
<sequence>MCYMQDFRNWIAYYLGFGHRVRGESWMEESWTEECVEKNKPGHLAPISLEEGFSDKGGHYSTCT</sequence>
<evidence type="ECO:0000313" key="2">
    <source>
        <dbReference type="Proteomes" id="UP001152607"/>
    </source>
</evidence>
<evidence type="ECO:0000313" key="1">
    <source>
        <dbReference type="EMBL" id="CAI6336702.1"/>
    </source>
</evidence>
<reference evidence="1" key="1">
    <citation type="submission" date="2023-01" db="EMBL/GenBank/DDBJ databases">
        <authorList>
            <person name="Van Ghelder C."/>
            <person name="Rancurel C."/>
        </authorList>
    </citation>
    <scope>NUCLEOTIDE SEQUENCE</scope>
    <source>
        <strain evidence="1">CNCM I-4278</strain>
    </source>
</reference>
<proteinExistence type="predicted"/>
<protein>
    <submittedName>
        <fullName evidence="1">Uncharacterized protein</fullName>
    </submittedName>
</protein>
<dbReference type="EMBL" id="CAOQHR010000006">
    <property type="protein sequence ID" value="CAI6336702.1"/>
    <property type="molecule type" value="Genomic_DNA"/>
</dbReference>
<keyword evidence="2" id="KW-1185">Reference proteome</keyword>
<gene>
    <name evidence="1" type="ORF">PDIGIT_LOCUS9807</name>
</gene>
<accession>A0A9W4UKI3</accession>
<name>A0A9W4UKI3_9PLEO</name>